<reference evidence="2" key="1">
    <citation type="submission" date="2017-09" db="EMBL/GenBank/DDBJ databases">
        <title>Depth-based differentiation of microbial function through sediment-hosted aquifers and enrichment of novel symbionts in the deep terrestrial subsurface.</title>
        <authorList>
            <person name="Probst A.J."/>
            <person name="Ladd B."/>
            <person name="Jarett J.K."/>
            <person name="Geller-Mcgrath D.E."/>
            <person name="Sieber C.M.K."/>
            <person name="Emerson J.B."/>
            <person name="Anantharaman K."/>
            <person name="Thomas B.C."/>
            <person name="Malmstrom R."/>
            <person name="Stieglmeier M."/>
            <person name="Klingl A."/>
            <person name="Woyke T."/>
            <person name="Ryan C.M."/>
            <person name="Banfield J.F."/>
        </authorList>
    </citation>
    <scope>NUCLEOTIDE SEQUENCE [LARGE SCALE GENOMIC DNA]</scope>
</reference>
<dbReference type="Pfam" id="PF13483">
    <property type="entry name" value="Lactamase_B_3"/>
    <property type="match status" value="1"/>
</dbReference>
<evidence type="ECO:0000313" key="1">
    <source>
        <dbReference type="EMBL" id="PIR85283.1"/>
    </source>
</evidence>
<gene>
    <name evidence="1" type="ORF">COU15_01575</name>
</gene>
<dbReference type="SUPFAM" id="SSF56281">
    <property type="entry name" value="Metallo-hydrolase/oxidoreductase"/>
    <property type="match status" value="1"/>
</dbReference>
<accession>A0A2H0UFT9</accession>
<comment type="caution">
    <text evidence="1">The sequence shown here is derived from an EMBL/GenBank/DDBJ whole genome shotgun (WGS) entry which is preliminary data.</text>
</comment>
<sequence length="207" mass="22058">MVITYAGGYCFKVSSGDTMLAINPPSQTSEMKVSKFGADVVFISANHKDWDGEETASHGGKEPFVLRGPGAYEIGDVAVEGYPTEGAVGGEIENFKNTIYSVQFDGMHIVLLGALSNAKLPQSARANLDDVDIIFVPIGADTLDAKGSHDLVTTLEPRLVIPYQVGKGDDIKEFLKTAGSTAVKPVEKLTLRAKDLQGNEGEIALLK</sequence>
<dbReference type="InterPro" id="IPR036866">
    <property type="entry name" value="RibonucZ/Hydroxyglut_hydro"/>
</dbReference>
<name>A0A2H0UFT9_9BACT</name>
<evidence type="ECO:0000313" key="2">
    <source>
        <dbReference type="Proteomes" id="UP000229315"/>
    </source>
</evidence>
<evidence type="ECO:0008006" key="3">
    <source>
        <dbReference type="Google" id="ProtNLM"/>
    </source>
</evidence>
<organism evidence="1 2">
    <name type="scientific">Candidatus Kaiserbacteria bacterium CG10_big_fil_rev_8_21_14_0_10_45_20</name>
    <dbReference type="NCBI Taxonomy" id="1974607"/>
    <lineage>
        <taxon>Bacteria</taxon>
        <taxon>Candidatus Kaiseribacteriota</taxon>
    </lineage>
</organism>
<dbReference type="EMBL" id="PFBH01000009">
    <property type="protein sequence ID" value="PIR85283.1"/>
    <property type="molecule type" value="Genomic_DNA"/>
</dbReference>
<dbReference type="Gene3D" id="3.60.15.10">
    <property type="entry name" value="Ribonuclease Z/Hydroxyacylglutathione hydrolase-like"/>
    <property type="match status" value="1"/>
</dbReference>
<protein>
    <recommendedName>
        <fullName evidence="3">Lactamase</fullName>
    </recommendedName>
</protein>
<proteinExistence type="predicted"/>
<dbReference type="AlphaFoldDB" id="A0A2H0UFT9"/>
<dbReference type="Proteomes" id="UP000229315">
    <property type="component" value="Unassembled WGS sequence"/>
</dbReference>
<dbReference type="PANTHER" id="PTHR39189:SF1">
    <property type="entry name" value="UPF0173 METAL-DEPENDENT HYDROLASE YTKL"/>
    <property type="match status" value="1"/>
</dbReference>
<dbReference type="PANTHER" id="PTHR39189">
    <property type="entry name" value="UPF0173 METAL-DEPENDENT HYDROLASE YTKL"/>
    <property type="match status" value="1"/>
</dbReference>